<proteinExistence type="predicted"/>
<sequence length="120" mass="13030">MSAGVGMGTSGAGAHGGDVSWREVEQQRWEDRWAEYGAGYGIEVGEWGPDADGRVSFTNMVRVDGSGESHPSVLIDLHQSDATPDGYGWGQVMLSLQEAHHLHQRLGRLIYQATYGGELE</sequence>
<evidence type="ECO:0000313" key="1">
    <source>
        <dbReference type="EMBL" id="RKR90431.1"/>
    </source>
</evidence>
<accession>A0A495JNL9</accession>
<organism evidence="1 2">
    <name type="scientific">Micromonospora pisi</name>
    <dbReference type="NCBI Taxonomy" id="589240"/>
    <lineage>
        <taxon>Bacteria</taxon>
        <taxon>Bacillati</taxon>
        <taxon>Actinomycetota</taxon>
        <taxon>Actinomycetes</taxon>
        <taxon>Micromonosporales</taxon>
        <taxon>Micromonosporaceae</taxon>
        <taxon>Micromonospora</taxon>
    </lineage>
</organism>
<dbReference type="RefSeq" id="WP_147457097.1">
    <property type="nucleotide sequence ID" value="NZ_RBKT01000001.1"/>
</dbReference>
<name>A0A495JNL9_9ACTN</name>
<keyword evidence="2" id="KW-1185">Reference proteome</keyword>
<evidence type="ECO:0000313" key="2">
    <source>
        <dbReference type="Proteomes" id="UP000277671"/>
    </source>
</evidence>
<comment type="caution">
    <text evidence="1">The sequence shown here is derived from an EMBL/GenBank/DDBJ whole genome shotgun (WGS) entry which is preliminary data.</text>
</comment>
<gene>
    <name evidence="1" type="ORF">BDK92_4804</name>
</gene>
<dbReference type="AlphaFoldDB" id="A0A495JNL9"/>
<dbReference type="Proteomes" id="UP000277671">
    <property type="component" value="Unassembled WGS sequence"/>
</dbReference>
<protein>
    <submittedName>
        <fullName evidence="1">Uncharacterized protein</fullName>
    </submittedName>
</protein>
<reference evidence="1 2" key="1">
    <citation type="submission" date="2018-10" db="EMBL/GenBank/DDBJ databases">
        <title>Sequencing the genomes of 1000 actinobacteria strains.</title>
        <authorList>
            <person name="Klenk H.-P."/>
        </authorList>
    </citation>
    <scope>NUCLEOTIDE SEQUENCE [LARGE SCALE GENOMIC DNA]</scope>
    <source>
        <strain evidence="1 2">DSM 45175</strain>
    </source>
</reference>
<dbReference type="EMBL" id="RBKT01000001">
    <property type="protein sequence ID" value="RKR90431.1"/>
    <property type="molecule type" value="Genomic_DNA"/>
</dbReference>